<keyword evidence="2" id="KW-1185">Reference proteome</keyword>
<dbReference type="Proteomes" id="UP000324222">
    <property type="component" value="Unassembled WGS sequence"/>
</dbReference>
<dbReference type="EMBL" id="VSRR010001374">
    <property type="protein sequence ID" value="MPC24788.1"/>
    <property type="molecule type" value="Genomic_DNA"/>
</dbReference>
<proteinExistence type="predicted"/>
<sequence length="173" mass="19693">MFPSRTDRRVDVVNGRGTPERGRCYGWYSNMLKETTVFVFRLCDAHVLRYPREVTVRHPRGLQAPHHTTPHLLAVLFSLPWLRSIFPVWPLSSRPGVGRSFRHTHYFPKWFLGLDKLSGASVRKTQDTISASQLPHYTTHTTPQHQAHLWQHCKDGADSPCGGGDGRGEAREG</sequence>
<dbReference type="AlphaFoldDB" id="A0A5B7DTN2"/>
<accession>A0A5B7DTN2</accession>
<name>A0A5B7DTN2_PORTR</name>
<comment type="caution">
    <text evidence="1">The sequence shown here is derived from an EMBL/GenBank/DDBJ whole genome shotgun (WGS) entry which is preliminary data.</text>
</comment>
<protein>
    <submittedName>
        <fullName evidence="1">Uncharacterized protein</fullName>
    </submittedName>
</protein>
<evidence type="ECO:0000313" key="1">
    <source>
        <dbReference type="EMBL" id="MPC24788.1"/>
    </source>
</evidence>
<gene>
    <name evidence="1" type="ORF">E2C01_017882</name>
</gene>
<organism evidence="1 2">
    <name type="scientific">Portunus trituberculatus</name>
    <name type="common">Swimming crab</name>
    <name type="synonym">Neptunus trituberculatus</name>
    <dbReference type="NCBI Taxonomy" id="210409"/>
    <lineage>
        <taxon>Eukaryota</taxon>
        <taxon>Metazoa</taxon>
        <taxon>Ecdysozoa</taxon>
        <taxon>Arthropoda</taxon>
        <taxon>Crustacea</taxon>
        <taxon>Multicrustacea</taxon>
        <taxon>Malacostraca</taxon>
        <taxon>Eumalacostraca</taxon>
        <taxon>Eucarida</taxon>
        <taxon>Decapoda</taxon>
        <taxon>Pleocyemata</taxon>
        <taxon>Brachyura</taxon>
        <taxon>Eubrachyura</taxon>
        <taxon>Portunoidea</taxon>
        <taxon>Portunidae</taxon>
        <taxon>Portuninae</taxon>
        <taxon>Portunus</taxon>
    </lineage>
</organism>
<evidence type="ECO:0000313" key="2">
    <source>
        <dbReference type="Proteomes" id="UP000324222"/>
    </source>
</evidence>
<reference evidence="1 2" key="1">
    <citation type="submission" date="2019-05" db="EMBL/GenBank/DDBJ databases">
        <title>Another draft genome of Portunus trituberculatus and its Hox gene families provides insights of decapod evolution.</title>
        <authorList>
            <person name="Jeong J.-H."/>
            <person name="Song I."/>
            <person name="Kim S."/>
            <person name="Choi T."/>
            <person name="Kim D."/>
            <person name="Ryu S."/>
            <person name="Kim W."/>
        </authorList>
    </citation>
    <scope>NUCLEOTIDE SEQUENCE [LARGE SCALE GENOMIC DNA]</scope>
    <source>
        <tissue evidence="1">Muscle</tissue>
    </source>
</reference>